<evidence type="ECO:0000313" key="2">
    <source>
        <dbReference type="Proteomes" id="UP001595851"/>
    </source>
</evidence>
<gene>
    <name evidence="1" type="ORF">ACFOY2_35755</name>
</gene>
<keyword evidence="2" id="KW-1185">Reference proteome</keyword>
<evidence type="ECO:0008006" key="3">
    <source>
        <dbReference type="Google" id="ProtNLM"/>
    </source>
</evidence>
<name>A0ABV8GI98_9ACTN</name>
<reference evidence="2" key="1">
    <citation type="journal article" date="2019" name="Int. J. Syst. Evol. Microbiol.">
        <title>The Global Catalogue of Microorganisms (GCM) 10K type strain sequencing project: providing services to taxonomists for standard genome sequencing and annotation.</title>
        <authorList>
            <consortium name="The Broad Institute Genomics Platform"/>
            <consortium name="The Broad Institute Genome Sequencing Center for Infectious Disease"/>
            <person name="Wu L."/>
            <person name="Ma J."/>
        </authorList>
    </citation>
    <scope>NUCLEOTIDE SEQUENCE [LARGE SCALE GENOMIC DNA]</scope>
    <source>
        <strain evidence="2">TBRC 1276</strain>
    </source>
</reference>
<protein>
    <recommendedName>
        <fullName evidence="3">SMI1/KNR4 family protein</fullName>
    </recommendedName>
</protein>
<comment type="caution">
    <text evidence="1">The sequence shown here is derived from an EMBL/GenBank/DDBJ whole genome shotgun (WGS) entry which is preliminary data.</text>
</comment>
<organism evidence="1 2">
    <name type="scientific">Nonomuraea purpurea</name>
    <dbReference type="NCBI Taxonomy" id="1849276"/>
    <lineage>
        <taxon>Bacteria</taxon>
        <taxon>Bacillati</taxon>
        <taxon>Actinomycetota</taxon>
        <taxon>Actinomycetes</taxon>
        <taxon>Streptosporangiales</taxon>
        <taxon>Streptosporangiaceae</taxon>
        <taxon>Nonomuraea</taxon>
    </lineage>
</organism>
<dbReference type="EMBL" id="JBHSBI010000022">
    <property type="protein sequence ID" value="MFC4012634.1"/>
    <property type="molecule type" value="Genomic_DNA"/>
</dbReference>
<evidence type="ECO:0000313" key="1">
    <source>
        <dbReference type="EMBL" id="MFC4012634.1"/>
    </source>
</evidence>
<dbReference type="Proteomes" id="UP001595851">
    <property type="component" value="Unassembled WGS sequence"/>
</dbReference>
<sequence length="140" mass="15828">MKPIFQLPPNSPLAAAVSEDWDLLPLRIPAGWNVIYNALDARRLPDGRVEANDSEDLYWARTAPPPWLTEQEVAEKGGLRAREINIDAGWYSGYGFRVVVLDPDWDHERASCTTSDLDKFVATLEDWMQMITQQGKLPTS</sequence>
<accession>A0ABV8GI98</accession>
<proteinExistence type="predicted"/>
<dbReference type="RefSeq" id="WP_379532533.1">
    <property type="nucleotide sequence ID" value="NZ_JBHSBI010000022.1"/>
</dbReference>